<evidence type="ECO:0000259" key="2">
    <source>
        <dbReference type="Pfam" id="PF05699"/>
    </source>
</evidence>
<evidence type="ECO:0000313" key="4">
    <source>
        <dbReference type="Proteomes" id="UP000007129"/>
    </source>
</evidence>
<dbReference type="HOGENOM" id="CLU_2061959_0_0_1"/>
<feature type="domain" description="HAT C-terminal dimerisation" evidence="2">
    <location>
        <begin position="1"/>
        <end position="38"/>
    </location>
</feature>
<gene>
    <name evidence="3" type="ORF">MPH_13536</name>
</gene>
<sequence length="119" mass="13196">MSAEAERVFSGARRQVDWPRCRLKASTIETLECLEHWLITGITKGAYHNEIERIEGEAAVATAIQQAEEQAREAQQRADEQDDEQAEEEEAATAVIIDLELQRSIDDAQAVTGGGEEVN</sequence>
<dbReference type="OrthoDB" id="3925195at2759"/>
<dbReference type="EMBL" id="AHHD01000675">
    <property type="protein sequence ID" value="EKG09428.1"/>
    <property type="molecule type" value="Genomic_DNA"/>
</dbReference>
<feature type="compositionally biased region" description="Basic and acidic residues" evidence="1">
    <location>
        <begin position="69"/>
        <end position="79"/>
    </location>
</feature>
<dbReference type="Proteomes" id="UP000007129">
    <property type="component" value="Unassembled WGS sequence"/>
</dbReference>
<accession>K2R5H8</accession>
<evidence type="ECO:0000256" key="1">
    <source>
        <dbReference type="SAM" id="MobiDB-lite"/>
    </source>
</evidence>
<dbReference type="GO" id="GO:0046983">
    <property type="term" value="F:protein dimerization activity"/>
    <property type="evidence" value="ECO:0007669"/>
    <property type="project" value="InterPro"/>
</dbReference>
<name>K2R5H8_MACPH</name>
<feature type="region of interest" description="Disordered" evidence="1">
    <location>
        <begin position="67"/>
        <end position="93"/>
    </location>
</feature>
<evidence type="ECO:0000313" key="3">
    <source>
        <dbReference type="EMBL" id="EKG09428.1"/>
    </source>
</evidence>
<comment type="caution">
    <text evidence="3">The sequence shown here is derived from an EMBL/GenBank/DDBJ whole genome shotgun (WGS) entry which is preliminary data.</text>
</comment>
<dbReference type="Pfam" id="PF05699">
    <property type="entry name" value="Dimer_Tnp_hAT"/>
    <property type="match status" value="1"/>
</dbReference>
<dbReference type="InParanoid" id="K2R5H8"/>
<dbReference type="VEuPathDB" id="FungiDB:MPH_13536"/>
<dbReference type="InterPro" id="IPR008906">
    <property type="entry name" value="HATC_C_dom"/>
</dbReference>
<reference evidence="3 4" key="1">
    <citation type="journal article" date="2012" name="BMC Genomics">
        <title>Tools to kill: Genome of one of the most destructive plant pathogenic fungi Macrophomina phaseolina.</title>
        <authorList>
            <person name="Islam M.S."/>
            <person name="Haque M.S."/>
            <person name="Islam M.M."/>
            <person name="Emdad E.M."/>
            <person name="Halim A."/>
            <person name="Hossen Q.M.M."/>
            <person name="Hossain M.Z."/>
            <person name="Ahmed B."/>
            <person name="Rahim S."/>
            <person name="Rahman M.S."/>
            <person name="Alam M.M."/>
            <person name="Hou S."/>
            <person name="Wan X."/>
            <person name="Saito J.A."/>
            <person name="Alam M."/>
        </authorList>
    </citation>
    <scope>NUCLEOTIDE SEQUENCE [LARGE SCALE GENOMIC DNA]</scope>
    <source>
        <strain evidence="3 4">MS6</strain>
    </source>
</reference>
<dbReference type="AlphaFoldDB" id="K2R5H8"/>
<organism evidence="3 4">
    <name type="scientific">Macrophomina phaseolina (strain MS6)</name>
    <name type="common">Charcoal rot fungus</name>
    <dbReference type="NCBI Taxonomy" id="1126212"/>
    <lineage>
        <taxon>Eukaryota</taxon>
        <taxon>Fungi</taxon>
        <taxon>Dikarya</taxon>
        <taxon>Ascomycota</taxon>
        <taxon>Pezizomycotina</taxon>
        <taxon>Dothideomycetes</taxon>
        <taxon>Dothideomycetes incertae sedis</taxon>
        <taxon>Botryosphaeriales</taxon>
        <taxon>Botryosphaeriaceae</taxon>
        <taxon>Macrophomina</taxon>
    </lineage>
</organism>
<proteinExistence type="predicted"/>
<protein>
    <submittedName>
        <fullName evidence="3">HAT domain-containing protein</fullName>
    </submittedName>
</protein>
<feature type="compositionally biased region" description="Acidic residues" evidence="1">
    <location>
        <begin position="80"/>
        <end position="91"/>
    </location>
</feature>